<dbReference type="Gene3D" id="3.90.550.10">
    <property type="entry name" value="Spore Coat Polysaccharide Biosynthesis Protein SpsA, Chain A"/>
    <property type="match status" value="1"/>
</dbReference>
<sequence length="453" mass="52556">MYWINLALTRMGFWITWALIPIVVEIIPALISTAKLMHLHRHEPKLTPPGKWPWVTIIVPVYNSEDTLFECIQSINEQTYPKGAMQIILADNQSTDGSFGAYARAQNTFPELILRYVNTDKGKARALNTAIYESIGIYVINIDSDGLLEKNAVKNMVLRFENDLSIAAMTGAILPKEELVQKVKGFGHRLLAKNEYYEYAQAFLSGRTIEASRDQLFTMSGAFSAFRREVLMETFLYDIDTIGEDTDMTFQIRTRLGKKVVICADAIFYVEPISGFSELYTQRQRWQRGELEVTENYMKQTASLKRFFKNFLVRRMMIDHTFTFPRMIWTFATVVLIAFGYSSLILLLSYLLIYALYVVVAVVNFVSVSILLQPYPTEQRFYLRLWWVTLTLPVYMFICSWIRLIGIINAMTTKASWKMRGLSEEKNRLTAVIRDDVQTIRQRWRQARKGKRD</sequence>
<dbReference type="Pfam" id="PF00535">
    <property type="entry name" value="Glycos_transf_2"/>
    <property type="match status" value="1"/>
</dbReference>
<evidence type="ECO:0000256" key="4">
    <source>
        <dbReference type="SAM" id="Phobius"/>
    </source>
</evidence>
<comment type="similarity">
    <text evidence="1">Belongs to the glycosyltransferase 2 family.</text>
</comment>
<dbReference type="GO" id="GO:0016757">
    <property type="term" value="F:glycosyltransferase activity"/>
    <property type="evidence" value="ECO:0007669"/>
    <property type="project" value="UniProtKB-KW"/>
</dbReference>
<gene>
    <name evidence="6" type="ORF">CNR29_06220</name>
</gene>
<name>A0A2A3TWZ9_LEVBR</name>
<accession>A0A2A3TWZ9</accession>
<evidence type="ECO:0000313" key="7">
    <source>
        <dbReference type="Proteomes" id="UP000217918"/>
    </source>
</evidence>
<dbReference type="Proteomes" id="UP000217918">
    <property type="component" value="Unassembled WGS sequence"/>
</dbReference>
<evidence type="ECO:0000256" key="2">
    <source>
        <dbReference type="ARBA" id="ARBA00022676"/>
    </source>
</evidence>
<protein>
    <submittedName>
        <fullName evidence="6">Putative glycosyltransferase, exosortase G system-associated</fullName>
    </submittedName>
</protein>
<comment type="caution">
    <text evidence="6">The sequence shown here is derived from an EMBL/GenBank/DDBJ whole genome shotgun (WGS) entry which is preliminary data.</text>
</comment>
<organism evidence="6 7">
    <name type="scientific">Levilactobacillus brevis</name>
    <name type="common">Lactobacillus brevis</name>
    <dbReference type="NCBI Taxonomy" id="1580"/>
    <lineage>
        <taxon>Bacteria</taxon>
        <taxon>Bacillati</taxon>
        <taxon>Bacillota</taxon>
        <taxon>Bacilli</taxon>
        <taxon>Lactobacillales</taxon>
        <taxon>Lactobacillaceae</taxon>
        <taxon>Levilactobacillus</taxon>
    </lineage>
</organism>
<evidence type="ECO:0000256" key="3">
    <source>
        <dbReference type="ARBA" id="ARBA00022679"/>
    </source>
</evidence>
<proteinExistence type="inferred from homology"/>
<dbReference type="NCBIfam" id="TIGR03111">
    <property type="entry name" value="glyc2_xrt_Gpos1"/>
    <property type="match status" value="1"/>
</dbReference>
<dbReference type="AlphaFoldDB" id="A0A2A3TWZ9"/>
<reference evidence="6 7" key="1">
    <citation type="submission" date="2017-09" db="EMBL/GenBank/DDBJ databases">
        <title>Genome sequence of Lactobacillus brevis D7.</title>
        <authorList>
            <person name="Kwon M.-S."/>
            <person name="Lim S.K."/>
            <person name="Choi H.-J."/>
        </authorList>
    </citation>
    <scope>NUCLEOTIDE SEQUENCE [LARGE SCALE GENOMIC DNA]</scope>
    <source>
        <strain evidence="6 7">D7</strain>
    </source>
</reference>
<evidence type="ECO:0000313" key="6">
    <source>
        <dbReference type="EMBL" id="PBQ23624.1"/>
    </source>
</evidence>
<feature type="transmembrane region" description="Helical" evidence="4">
    <location>
        <begin position="12"/>
        <end position="31"/>
    </location>
</feature>
<keyword evidence="2" id="KW-0328">Glycosyltransferase</keyword>
<dbReference type="InterPro" id="IPR029044">
    <property type="entry name" value="Nucleotide-diphossugar_trans"/>
</dbReference>
<dbReference type="InterPro" id="IPR017542">
    <property type="entry name" value="XrtG-assoc_glycosyltfrase"/>
</dbReference>
<dbReference type="EMBL" id="NVYO01000001">
    <property type="protein sequence ID" value="PBQ23624.1"/>
    <property type="molecule type" value="Genomic_DNA"/>
</dbReference>
<dbReference type="CDD" id="cd06423">
    <property type="entry name" value="CESA_like"/>
    <property type="match status" value="1"/>
</dbReference>
<evidence type="ECO:0000256" key="1">
    <source>
        <dbReference type="ARBA" id="ARBA00006739"/>
    </source>
</evidence>
<dbReference type="RefSeq" id="WP_096109958.1">
    <property type="nucleotide sequence ID" value="NZ_NVYO01000001.1"/>
</dbReference>
<feature type="transmembrane region" description="Helical" evidence="4">
    <location>
        <begin position="351"/>
        <end position="372"/>
    </location>
</feature>
<feature type="domain" description="Glycosyltransferase 2-like" evidence="5">
    <location>
        <begin position="56"/>
        <end position="234"/>
    </location>
</feature>
<dbReference type="SUPFAM" id="SSF53448">
    <property type="entry name" value="Nucleotide-diphospho-sugar transferases"/>
    <property type="match status" value="1"/>
</dbReference>
<keyword evidence="4" id="KW-1133">Transmembrane helix</keyword>
<feature type="transmembrane region" description="Helical" evidence="4">
    <location>
        <begin position="324"/>
        <end position="345"/>
    </location>
</feature>
<keyword evidence="3 6" id="KW-0808">Transferase</keyword>
<feature type="transmembrane region" description="Helical" evidence="4">
    <location>
        <begin position="384"/>
        <end position="404"/>
    </location>
</feature>
<evidence type="ECO:0000259" key="5">
    <source>
        <dbReference type="Pfam" id="PF00535"/>
    </source>
</evidence>
<keyword evidence="4" id="KW-0812">Transmembrane</keyword>
<keyword evidence="4" id="KW-0472">Membrane</keyword>
<dbReference type="InterPro" id="IPR001173">
    <property type="entry name" value="Glyco_trans_2-like"/>
</dbReference>
<dbReference type="PANTHER" id="PTHR43630:SF1">
    <property type="entry name" value="POLY-BETA-1,6-N-ACETYL-D-GLUCOSAMINE SYNTHASE"/>
    <property type="match status" value="1"/>
</dbReference>
<dbReference type="PANTHER" id="PTHR43630">
    <property type="entry name" value="POLY-BETA-1,6-N-ACETYL-D-GLUCOSAMINE SYNTHASE"/>
    <property type="match status" value="1"/>
</dbReference>